<evidence type="ECO:0000313" key="2">
    <source>
        <dbReference type="EMBL" id="ELY40265.1"/>
    </source>
</evidence>
<dbReference type="OrthoDB" id="275495at2157"/>
<dbReference type="RefSeq" id="WP_006090225.1">
    <property type="nucleotide sequence ID" value="NZ_AOHW01000033.1"/>
</dbReference>
<dbReference type="PATRIC" id="fig|1114856.3.peg.2468"/>
<evidence type="ECO:0000256" key="1">
    <source>
        <dbReference type="SAM" id="MobiDB-lite"/>
    </source>
</evidence>
<dbReference type="STRING" id="1114856.GCA_000383975_02793"/>
<dbReference type="AlphaFoldDB" id="L9VST1"/>
<reference evidence="2 3" key="1">
    <citation type="journal article" date="2014" name="PLoS Genet.">
        <title>Phylogenetically driven sequencing of extremely halophilic archaea reveals strategies for static and dynamic osmo-response.</title>
        <authorList>
            <person name="Becker E.A."/>
            <person name="Seitzer P.M."/>
            <person name="Tritt A."/>
            <person name="Larsen D."/>
            <person name="Krusor M."/>
            <person name="Yao A.I."/>
            <person name="Wu D."/>
            <person name="Madern D."/>
            <person name="Eisen J.A."/>
            <person name="Darling A.E."/>
            <person name="Facciotti M.T."/>
        </authorList>
    </citation>
    <scope>NUCLEOTIDE SEQUENCE [LARGE SCALE GENOMIC DNA]</scope>
    <source>
        <strain evidence="2 3">GA33</strain>
    </source>
</reference>
<comment type="caution">
    <text evidence="2">The sequence shown here is derived from an EMBL/GenBank/DDBJ whole genome shotgun (WGS) entry which is preliminary data.</text>
</comment>
<gene>
    <name evidence="2" type="ORF">C496_11852</name>
</gene>
<keyword evidence="3" id="KW-1185">Reference proteome</keyword>
<dbReference type="EMBL" id="AOHW01000033">
    <property type="protein sequence ID" value="ELY40265.1"/>
    <property type="molecule type" value="Genomic_DNA"/>
</dbReference>
<dbReference type="eggNOG" id="arCOG08150">
    <property type="taxonomic scope" value="Archaea"/>
</dbReference>
<dbReference type="Proteomes" id="UP000011599">
    <property type="component" value="Unassembled WGS sequence"/>
</dbReference>
<feature type="region of interest" description="Disordered" evidence="1">
    <location>
        <begin position="1"/>
        <end position="38"/>
    </location>
</feature>
<name>L9VST1_9EURY</name>
<organism evidence="2 3">
    <name type="scientific">Natronorubrum tibetense GA33</name>
    <dbReference type="NCBI Taxonomy" id="1114856"/>
    <lineage>
        <taxon>Archaea</taxon>
        <taxon>Methanobacteriati</taxon>
        <taxon>Methanobacteriota</taxon>
        <taxon>Stenosarchaea group</taxon>
        <taxon>Halobacteria</taxon>
        <taxon>Halobacteriales</taxon>
        <taxon>Natrialbaceae</taxon>
        <taxon>Natronorubrum</taxon>
    </lineage>
</organism>
<feature type="compositionally biased region" description="Basic and acidic residues" evidence="1">
    <location>
        <begin position="1"/>
        <end position="12"/>
    </location>
</feature>
<proteinExistence type="predicted"/>
<sequence>MTNSEDPPRDEPIDSYLDGVDSDELVDDDQLQPTPEQHEQLKNGLHGDRFTAIKRSERRYLVIGRGGDDGPGKRRTEVCTLLDERRAAAAFRLEDFGFTGEELELWAPAFDILSEMATHIVGVLEDYNGGHVWELGYLYRYQTRIRDALWLLKRIYDTEAETRERYDNGMAASHLAALEEAAGGRVLEWEVPADLPDAVGSIP</sequence>
<evidence type="ECO:0000313" key="3">
    <source>
        <dbReference type="Proteomes" id="UP000011599"/>
    </source>
</evidence>
<protein>
    <submittedName>
        <fullName evidence="2">Uncharacterized protein</fullName>
    </submittedName>
</protein>
<feature type="compositionally biased region" description="Acidic residues" evidence="1">
    <location>
        <begin position="20"/>
        <end position="30"/>
    </location>
</feature>
<accession>L9VST1</accession>